<dbReference type="Pfam" id="PF01053">
    <property type="entry name" value="Cys_Met_Meta_PP"/>
    <property type="match status" value="1"/>
</dbReference>
<evidence type="ECO:0000313" key="10">
    <source>
        <dbReference type="Proteomes" id="UP000664169"/>
    </source>
</evidence>
<feature type="domain" description="FYVE-type" evidence="8">
    <location>
        <begin position="200"/>
        <end position="298"/>
    </location>
</feature>
<dbReference type="PROSITE" id="PS00868">
    <property type="entry name" value="CYS_MET_METAB_PP"/>
    <property type="match status" value="1"/>
</dbReference>
<dbReference type="GO" id="GO:0030170">
    <property type="term" value="F:pyridoxal phosphate binding"/>
    <property type="evidence" value="ECO:0007669"/>
    <property type="project" value="InterPro"/>
</dbReference>
<keyword evidence="5" id="KW-0663">Pyridoxal phosphate</keyword>
<accession>A0A8H3EJ44</accession>
<feature type="compositionally biased region" description="Polar residues" evidence="7">
    <location>
        <begin position="360"/>
        <end position="372"/>
    </location>
</feature>
<evidence type="ECO:0000256" key="7">
    <source>
        <dbReference type="SAM" id="MobiDB-lite"/>
    </source>
</evidence>
<sequence length="983" mass="108171">MNVVPQDSTTSQRPNVEGLRRAYSDQNNAAFGLANSNSNIGRDLIQAQDRAAAARRTSLTSDTRSKSNPYTIPQTPLPHYNRPGNAQYSIPQRLQSLGYGPEQATLNAQTRAMTMMSGQQTRSDENTDNLRRRMDAVSHLPNATNLVPRHTTDYPTIHNFGRSSFPPPNLYPSRTTGHQTDAETLGEGRDAYNLPRWQPDAEVTNCPICGHVFSFWYRKHHCRKCGRVVCANCSPHRITIPRQYIVNAPSVHPVEIDLTGSSIQDNNTAARLAADQLHLSMDGGQEVRLCNPCVPDPNPLPPSQHYSRSSNALPVSEPPYVPRTMSEGHSASRRRSYQMGSASENYARYHGNPLTRHRTYQPQYNPLSSNSAAPYGSAPDSPAAYLSRYGHGRSHRHHASLSVLPTTRRPSMFEDMTTPELPLEDSPQRQIAEEDECPICHEELPSKGPDGSETERENHVNSCIDAHFSSSRPKDGLSNRPDPAASELSTTPAQAGSSLSSSILPGPSSRRRTNGMVVYNATEKDCVGEDGTPQECIICFEDFEAGTEMGRLECLCKFHKIMDDIKASTNEIPDLSTLATSVPPPPTELALRTKASDYHPSTLAIHSDDSLRRVSDIAPPIHLSSTFHYPTNPDELYSVKDRKSGRDDIPDEDHVYSRETTHNTTRLEAILTTLLKGESVVYGSGLAALHAAYVLIRPQKVAITGGYHGAHAVLAVHKRLTGLEILPLDCDPESLGKGDVLHVETPVNPTGEARDLSHYASIAKDRGAYLVVDATFGPPGLQEPFAHGADLIMHSGTKYFGGHSDLLSGVLATNRDGWAKQLRDDRTALGSVIGGLEAWLVVRSLRTLSLRVERASANAGKIVAWLESERTKEGSQSNKYIKTILHASLQPEAQQENSWLRKQMPNGWGPVFAFIMKDRETAKRLPTLLQLFQHATSLGGVESLVEWRAMSDDTVDDGLIRVSVGIEEWTDLKADLEQGLARL</sequence>
<dbReference type="PANTHER" id="PTHR11808">
    <property type="entry name" value="TRANS-SULFURATION ENZYME FAMILY MEMBER"/>
    <property type="match status" value="1"/>
</dbReference>
<protein>
    <recommendedName>
        <fullName evidence="8">FYVE-type domain-containing protein</fullName>
    </recommendedName>
</protein>
<name>A0A8H3EJ44_9LECA</name>
<dbReference type="InterPro" id="IPR015424">
    <property type="entry name" value="PyrdxlP-dep_Trfase"/>
</dbReference>
<keyword evidence="10" id="KW-1185">Reference proteome</keyword>
<feature type="region of interest" description="Disordered" evidence="7">
    <location>
        <begin position="300"/>
        <end position="339"/>
    </location>
</feature>
<proteinExistence type="predicted"/>
<dbReference type="InterPro" id="IPR017455">
    <property type="entry name" value="Znf_FYVE-rel"/>
</dbReference>
<comment type="caution">
    <text evidence="9">The sequence shown here is derived from an EMBL/GenBank/DDBJ whole genome shotgun (WGS) entry which is preliminary data.</text>
</comment>
<feature type="compositionally biased region" description="Low complexity" evidence="7">
    <location>
        <begin position="496"/>
        <end position="508"/>
    </location>
</feature>
<dbReference type="InterPro" id="IPR015421">
    <property type="entry name" value="PyrdxlP-dep_Trfase_major"/>
</dbReference>
<dbReference type="GO" id="GO:0016846">
    <property type="term" value="F:carbon-sulfur lyase activity"/>
    <property type="evidence" value="ECO:0007669"/>
    <property type="project" value="TreeGrafter"/>
</dbReference>
<dbReference type="InterPro" id="IPR054542">
    <property type="entry name" value="Cys_met_metab_PP"/>
</dbReference>
<feature type="region of interest" description="Disordered" evidence="7">
    <location>
        <begin position="466"/>
        <end position="513"/>
    </location>
</feature>
<evidence type="ECO:0000313" key="9">
    <source>
        <dbReference type="EMBL" id="CAF9903906.1"/>
    </source>
</evidence>
<dbReference type="CDD" id="cd15737">
    <property type="entry name" value="FYVE2_Vac1p_like"/>
    <property type="match status" value="1"/>
</dbReference>
<evidence type="ECO:0000256" key="3">
    <source>
        <dbReference type="ARBA" id="ARBA00022771"/>
    </source>
</evidence>
<evidence type="ECO:0000256" key="2">
    <source>
        <dbReference type="ARBA" id="ARBA00022723"/>
    </source>
</evidence>
<dbReference type="Proteomes" id="UP000664169">
    <property type="component" value="Unassembled WGS sequence"/>
</dbReference>
<feature type="compositionally biased region" description="Polar residues" evidence="7">
    <location>
        <begin position="304"/>
        <end position="313"/>
    </location>
</feature>
<dbReference type="EMBL" id="CAJPDQ010000001">
    <property type="protein sequence ID" value="CAF9903906.1"/>
    <property type="molecule type" value="Genomic_DNA"/>
</dbReference>
<dbReference type="Gene3D" id="3.30.40.10">
    <property type="entry name" value="Zinc/RING finger domain, C3HC4 (zinc finger)"/>
    <property type="match status" value="1"/>
</dbReference>
<dbReference type="GO" id="GO:0019346">
    <property type="term" value="P:transsulfuration"/>
    <property type="evidence" value="ECO:0007669"/>
    <property type="project" value="InterPro"/>
</dbReference>
<feature type="region of interest" description="Disordered" evidence="7">
    <location>
        <begin position="356"/>
        <end position="430"/>
    </location>
</feature>
<dbReference type="InterPro" id="IPR011011">
    <property type="entry name" value="Znf_FYVE_PHD"/>
</dbReference>
<dbReference type="SUPFAM" id="SSF53383">
    <property type="entry name" value="PLP-dependent transferases"/>
    <property type="match status" value="1"/>
</dbReference>
<dbReference type="InterPro" id="IPR013083">
    <property type="entry name" value="Znf_RING/FYVE/PHD"/>
</dbReference>
<evidence type="ECO:0000256" key="5">
    <source>
        <dbReference type="ARBA" id="ARBA00022898"/>
    </source>
</evidence>
<dbReference type="AlphaFoldDB" id="A0A8H3EJ44"/>
<keyword evidence="2" id="KW-0479">Metal-binding</keyword>
<dbReference type="SUPFAM" id="SSF57903">
    <property type="entry name" value="FYVE/PHD zinc finger"/>
    <property type="match status" value="1"/>
</dbReference>
<comment type="cofactor">
    <cofactor evidence="1">
        <name>pyridoxal 5'-phosphate</name>
        <dbReference type="ChEBI" id="CHEBI:597326"/>
    </cofactor>
</comment>
<dbReference type="Gene3D" id="3.90.1150.10">
    <property type="entry name" value="Aspartate Aminotransferase, domain 1"/>
    <property type="match status" value="1"/>
</dbReference>
<dbReference type="SMART" id="SM00064">
    <property type="entry name" value="FYVE"/>
    <property type="match status" value="1"/>
</dbReference>
<dbReference type="GO" id="GO:0005737">
    <property type="term" value="C:cytoplasm"/>
    <property type="evidence" value="ECO:0007669"/>
    <property type="project" value="TreeGrafter"/>
</dbReference>
<dbReference type="Pfam" id="PF01363">
    <property type="entry name" value="FYVE"/>
    <property type="match status" value="1"/>
</dbReference>
<gene>
    <name evidence="9" type="ORF">GOMPHAMPRED_000615</name>
</gene>
<dbReference type="GO" id="GO:0008270">
    <property type="term" value="F:zinc ion binding"/>
    <property type="evidence" value="ECO:0007669"/>
    <property type="project" value="UniProtKB-KW"/>
</dbReference>
<organism evidence="9 10">
    <name type="scientific">Gomphillus americanus</name>
    <dbReference type="NCBI Taxonomy" id="1940652"/>
    <lineage>
        <taxon>Eukaryota</taxon>
        <taxon>Fungi</taxon>
        <taxon>Dikarya</taxon>
        <taxon>Ascomycota</taxon>
        <taxon>Pezizomycotina</taxon>
        <taxon>Lecanoromycetes</taxon>
        <taxon>OSLEUM clade</taxon>
        <taxon>Ostropomycetidae</taxon>
        <taxon>Ostropales</taxon>
        <taxon>Graphidaceae</taxon>
        <taxon>Gomphilloideae</taxon>
        <taxon>Gomphillus</taxon>
    </lineage>
</organism>
<dbReference type="InterPro" id="IPR015422">
    <property type="entry name" value="PyrdxlP-dep_Trfase_small"/>
</dbReference>
<evidence type="ECO:0000256" key="6">
    <source>
        <dbReference type="PROSITE-ProRule" id="PRU00091"/>
    </source>
</evidence>
<evidence type="ECO:0000256" key="1">
    <source>
        <dbReference type="ARBA" id="ARBA00001933"/>
    </source>
</evidence>
<dbReference type="InterPro" id="IPR000306">
    <property type="entry name" value="Znf_FYVE"/>
</dbReference>
<dbReference type="InterPro" id="IPR000277">
    <property type="entry name" value="Cys/Met-Metab_PyrdxlP-dep_enz"/>
</dbReference>
<dbReference type="FunFam" id="3.90.1150.10:FF:000066">
    <property type="entry name" value="Putative cystathionine beta-lyase"/>
    <property type="match status" value="1"/>
</dbReference>
<evidence type="ECO:0000259" key="8">
    <source>
        <dbReference type="PROSITE" id="PS50178"/>
    </source>
</evidence>
<dbReference type="FunFam" id="3.40.640.10:FF:000072">
    <property type="entry name" value="Putative cystathionine beta-lyase"/>
    <property type="match status" value="1"/>
</dbReference>
<dbReference type="OrthoDB" id="3512640at2759"/>
<reference evidence="9" key="1">
    <citation type="submission" date="2021-03" db="EMBL/GenBank/DDBJ databases">
        <authorList>
            <person name="Tagirdzhanova G."/>
        </authorList>
    </citation>
    <scope>NUCLEOTIDE SEQUENCE</scope>
</reference>
<evidence type="ECO:0000256" key="4">
    <source>
        <dbReference type="ARBA" id="ARBA00022833"/>
    </source>
</evidence>
<keyword evidence="3 6" id="KW-0863">Zinc-finger</keyword>
<dbReference type="PANTHER" id="PTHR11808:SF35">
    <property type="entry name" value="CYSTATHIONINE GAMMA-SYNTHASE (AFU_ORTHOLOGUE AFUA_7G01590)"/>
    <property type="match status" value="1"/>
</dbReference>
<keyword evidence="4" id="KW-0862">Zinc</keyword>
<dbReference type="Gene3D" id="3.40.640.10">
    <property type="entry name" value="Type I PLP-dependent aspartate aminotransferase-like (Major domain)"/>
    <property type="match status" value="1"/>
</dbReference>
<dbReference type="PROSITE" id="PS50178">
    <property type="entry name" value="ZF_FYVE"/>
    <property type="match status" value="1"/>
</dbReference>
<feature type="compositionally biased region" description="Basic residues" evidence="7">
    <location>
        <begin position="390"/>
        <end position="399"/>
    </location>
</feature>
<feature type="region of interest" description="Disordered" evidence="7">
    <location>
        <begin position="56"/>
        <end position="82"/>
    </location>
</feature>